<evidence type="ECO:0000259" key="9">
    <source>
        <dbReference type="Pfam" id="PF23797"/>
    </source>
</evidence>
<keyword evidence="6" id="KW-0175">Coiled coil</keyword>
<dbReference type="UniPathway" id="UPA00988"/>
<dbReference type="SUPFAM" id="SSF50978">
    <property type="entry name" value="WD40 repeat-like"/>
    <property type="match status" value="1"/>
</dbReference>
<dbReference type="Pfam" id="PF23878">
    <property type="entry name" value="TPR_ELP1"/>
    <property type="match status" value="1"/>
</dbReference>
<dbReference type="PIRSF" id="PIRSF017233">
    <property type="entry name" value="IKAP"/>
    <property type="match status" value="1"/>
</dbReference>
<feature type="domain" description="ELP1 N-terminal second beta-propeller" evidence="9">
    <location>
        <begin position="396"/>
        <end position="685"/>
    </location>
</feature>
<comment type="subcellular location">
    <subcellularLocation>
        <location evidence="5">Cytoplasm</location>
    </subcellularLocation>
    <subcellularLocation>
        <location evidence="5">Nucleus</location>
    </subcellularLocation>
</comment>
<feature type="coiled-coil region" evidence="6">
    <location>
        <begin position="1191"/>
        <end position="1218"/>
    </location>
</feature>
<comment type="pathway">
    <text evidence="1">tRNA modification; 5-methoxycarbonylmethyl-2-thiouridine-tRNA biosynthesis.</text>
</comment>
<reference evidence="13" key="1">
    <citation type="submission" date="2020-06" db="EMBL/GenBank/DDBJ databases">
        <title>Draft genome of Bugula neritina, a colonial animal packing powerful symbionts and potential medicines.</title>
        <authorList>
            <person name="Rayko M."/>
        </authorList>
    </citation>
    <scope>NUCLEOTIDE SEQUENCE [LARGE SCALE GENOMIC DNA]</scope>
    <source>
        <strain evidence="13">Kwan_BN1</strain>
    </source>
</reference>
<dbReference type="Pfam" id="PF23936">
    <property type="entry name" value="HB_ELP1"/>
    <property type="match status" value="1"/>
</dbReference>
<gene>
    <name evidence="13" type="ORF">EB796_023271</name>
</gene>
<proteinExistence type="inferred from homology"/>
<dbReference type="InterPro" id="IPR036322">
    <property type="entry name" value="WD40_repeat_dom_sf"/>
</dbReference>
<evidence type="ECO:0000256" key="2">
    <source>
        <dbReference type="ARBA" id="ARBA00006086"/>
    </source>
</evidence>
<dbReference type="PANTHER" id="PTHR12747:SF0">
    <property type="entry name" value="ELONGATOR COMPLEX PROTEIN 1"/>
    <property type="match status" value="1"/>
</dbReference>
<dbReference type="OrthoDB" id="40048at2759"/>
<keyword evidence="4" id="KW-0819">tRNA processing</keyword>
<keyword evidence="3 5" id="KW-0963">Cytoplasm</keyword>
<evidence type="ECO:0000256" key="1">
    <source>
        <dbReference type="ARBA" id="ARBA00005043"/>
    </source>
</evidence>
<dbReference type="GO" id="GO:0005634">
    <property type="term" value="C:nucleus"/>
    <property type="evidence" value="ECO:0007669"/>
    <property type="project" value="UniProtKB-SubCell"/>
</dbReference>
<evidence type="ECO:0000256" key="3">
    <source>
        <dbReference type="ARBA" id="ARBA00022490"/>
    </source>
</evidence>
<evidence type="ECO:0000256" key="4">
    <source>
        <dbReference type="ARBA" id="ARBA00022694"/>
    </source>
</evidence>
<dbReference type="GO" id="GO:0033588">
    <property type="term" value="C:elongator holoenzyme complex"/>
    <property type="evidence" value="ECO:0007669"/>
    <property type="project" value="InterPro"/>
</dbReference>
<dbReference type="InterPro" id="IPR006849">
    <property type="entry name" value="Elp1"/>
</dbReference>
<evidence type="ECO:0000256" key="5">
    <source>
        <dbReference type="PIRNR" id="PIRNR017233"/>
    </source>
</evidence>
<dbReference type="SUPFAM" id="SSF69322">
    <property type="entry name" value="Tricorn protease domain 2"/>
    <property type="match status" value="1"/>
</dbReference>
<dbReference type="GO" id="GO:0000049">
    <property type="term" value="F:tRNA binding"/>
    <property type="evidence" value="ECO:0007669"/>
    <property type="project" value="TreeGrafter"/>
</dbReference>
<name>A0A7J7IX66_BUGNE</name>
<comment type="caution">
    <text evidence="13">The sequence shown here is derived from an EMBL/GenBank/DDBJ whole genome shotgun (WGS) entry which is preliminary data.</text>
</comment>
<organism evidence="13 14">
    <name type="scientific">Bugula neritina</name>
    <name type="common">Brown bryozoan</name>
    <name type="synonym">Sertularia neritina</name>
    <dbReference type="NCBI Taxonomy" id="10212"/>
    <lineage>
        <taxon>Eukaryota</taxon>
        <taxon>Metazoa</taxon>
        <taxon>Spiralia</taxon>
        <taxon>Lophotrochozoa</taxon>
        <taxon>Bryozoa</taxon>
        <taxon>Gymnolaemata</taxon>
        <taxon>Cheilostomatida</taxon>
        <taxon>Flustrina</taxon>
        <taxon>Buguloidea</taxon>
        <taxon>Bugulidae</taxon>
        <taxon>Bugula</taxon>
    </lineage>
</organism>
<dbReference type="InterPro" id="IPR056169">
    <property type="entry name" value="HB_ELP1"/>
</dbReference>
<keyword evidence="14" id="KW-1185">Reference proteome</keyword>
<evidence type="ECO:0000259" key="11">
    <source>
        <dbReference type="Pfam" id="PF23925"/>
    </source>
</evidence>
<dbReference type="InterPro" id="IPR056165">
    <property type="entry name" value="Beta-prop_ELP1_2nd"/>
</dbReference>
<evidence type="ECO:0000256" key="6">
    <source>
        <dbReference type="SAM" id="Coils"/>
    </source>
</evidence>
<comment type="similarity">
    <text evidence="2 5">Belongs to the ELP1/IKA1 family.</text>
</comment>
<feature type="compositionally biased region" description="Low complexity" evidence="7">
    <location>
        <begin position="1148"/>
        <end position="1170"/>
    </location>
</feature>
<dbReference type="GO" id="GO:0002926">
    <property type="term" value="P:tRNA wobble base 5-methoxycarbonylmethyl-2-thiouridinylation"/>
    <property type="evidence" value="ECO:0007669"/>
    <property type="project" value="TreeGrafter"/>
</dbReference>
<dbReference type="GO" id="GO:0005829">
    <property type="term" value="C:cytosol"/>
    <property type="evidence" value="ECO:0007669"/>
    <property type="project" value="TreeGrafter"/>
</dbReference>
<comment type="function">
    <text evidence="5">Component of the elongator complex which is required for multiple tRNA modifications, including mcm5U (5-methoxycarbonylmethyl uridine), mcm5s2U (5-methoxycarbonylmethyl-2-thiouridine), and ncm5U (5-carbamoylmethyl uridine). The elongator complex catalyzes formation of carboxymethyluridine in the wobble base at position 34 in tRNAs.</text>
</comment>
<feature type="domain" description="ELP1 three-helical bundle" evidence="12">
    <location>
        <begin position="1085"/>
        <end position="1240"/>
    </location>
</feature>
<evidence type="ECO:0000259" key="12">
    <source>
        <dbReference type="Pfam" id="PF23936"/>
    </source>
</evidence>
<sequence>MRNLILVDAILSKLDVSLTSETPVCFTVDSDNGHAYISLHEKVVLCDIHSGKILKTLDLLSEGLIKAGDVVVALHYRLDDMSLCIALSHGDIISWNTGGPVMQVEVIGSIAEGIAAMSWSPDGELVVLFTARDCNEPASIYLLVCHGSELEPLTDFTFCTDAFGEAEFVTVGWGKKETQFHGSEGKDAATKKEVIQHGVRTTDDGKPRIRWIGDGRFFAVSAVDDAVGARKIRVWTREGALHSTSESLSGLEQCLDWRPSGNLITSSITNKNKHQIAFFERNGLRHGEFTLPFSIDTVKVREVLWNTESNILCLWLEELNMTKTHVQLWTTKNYHWYLKQALEFHTEDTKPQHISWDQLDATVLYFFSSAGSLTKFTFDWITHANTYSGCDHEVAVVDGKKLLMTPFRVMTVPPPMCAYSLEFTSPVSSLSFCQSENKMAVLLNNGDVATYIFDNKFDLQSDELQKGVTVQAAGGTGFKINSSLPKLSATFKLPEELSSCAYSVRHLNWLSQTLLCLFRSDDSGRSSLCVLSVDEQNSTLRLENEKNVDLVTATCTSKGRLVLQYNDGSVWVYTGNEYSAYQLGNGSNLVFPVACQSIQVCTFDDQEAVVGLSQRYRLFVNDKEIATNCTSFSIHDDFLLLTTHSHTIRCINRATPLNKLSSLSDGKTHIFDETVRRVERGSRIVTCVSDGTSVILQMPRGNLEGIHPRALVLSTVRKMLDRLAYKEAFLLMHRHRINMNLICDHDRKCFLQNVSLFIEQLQSTTYLNQFITDLHEEDVTQSMYTAFYCNRLKDVPPGQVLPNKVDTVCDALISSFQHLNSDKYLLCILTAHVRKSTPQLETALQLIKSLKDINKSEEALKYLAFLVDVNELYDVALGMYDFDLVLMVAEKSQKDPKEYLLFLNHVRKLDSSYQKYTIDYHLKRYSKALSHISNCVPERFTELLSLVKEQRLYLEAMQILPSASQEREEVVLAFADYLHEKKRFEEAGVLYSQASYHQMAVSCFTESGSWQQAIISIQKLSLSSSKRLDLIQKLSEKLKLMRKYMDSATLLEVYAEQPEEAITTLIEGHLWEDSLRLIERYDRADFIDTDWKPAVEECRQQLLSDISGNLTDLLSHKERFLVVLQTNKSKADLIGEEFRDVDADMYSDTSSMTGGSAASTTHTRSTGRTSKNQKKAQRKKWSLKEGSKFEDLALLNEMKKLIERVDKLRDEVRSLLLAMVKVNQLQAATQLQEVYSNALSSAIALVPQVWSSEVVNSSAQLTGENSTVNSILESMAKLNISNSTSNATASAAELEVKRAPIISSDSTWKLSLLQKLM</sequence>
<protein>
    <recommendedName>
        <fullName evidence="5">Elongator complex protein 1</fullName>
    </recommendedName>
</protein>
<evidence type="ECO:0000259" key="8">
    <source>
        <dbReference type="Pfam" id="PF04762"/>
    </source>
</evidence>
<feature type="domain" description="ELP1 first N-terminal beta-propeller" evidence="8">
    <location>
        <begin position="1"/>
        <end position="358"/>
    </location>
</feature>
<evidence type="ECO:0000313" key="14">
    <source>
        <dbReference type="Proteomes" id="UP000593567"/>
    </source>
</evidence>
<dbReference type="PANTHER" id="PTHR12747">
    <property type="entry name" value="ELONGATOR COMPLEX PROTEIN 1"/>
    <property type="match status" value="1"/>
</dbReference>
<feature type="domain" description="ELP1 TPR" evidence="10">
    <location>
        <begin position="913"/>
        <end position="1069"/>
    </location>
</feature>
<evidence type="ECO:0000256" key="7">
    <source>
        <dbReference type="SAM" id="MobiDB-lite"/>
    </source>
</evidence>
<accession>A0A7J7IX66</accession>
<feature type="compositionally biased region" description="Basic residues" evidence="7">
    <location>
        <begin position="1171"/>
        <end position="1181"/>
    </location>
</feature>
<dbReference type="Pfam" id="PF04762">
    <property type="entry name" value="Beta-prop_ELP1_1st"/>
    <property type="match status" value="1"/>
</dbReference>
<feature type="domain" description="ELP1 alpha-solenoid" evidence="11">
    <location>
        <begin position="709"/>
        <end position="905"/>
    </location>
</feature>
<feature type="region of interest" description="Disordered" evidence="7">
    <location>
        <begin position="1148"/>
        <end position="1182"/>
    </location>
</feature>
<dbReference type="InterPro" id="IPR056166">
    <property type="entry name" value="TPR_ELP1"/>
</dbReference>
<dbReference type="Pfam" id="PF23925">
    <property type="entry name" value="A-sol_ELP1"/>
    <property type="match status" value="1"/>
</dbReference>
<evidence type="ECO:0000313" key="13">
    <source>
        <dbReference type="EMBL" id="KAF6018415.1"/>
    </source>
</evidence>
<dbReference type="Pfam" id="PF23797">
    <property type="entry name" value="Beta-prop_ELP1_2nd"/>
    <property type="match status" value="1"/>
</dbReference>
<dbReference type="InterPro" id="IPR056167">
    <property type="entry name" value="A-sol_ELP1"/>
</dbReference>
<dbReference type="EMBL" id="VXIV02003311">
    <property type="protein sequence ID" value="KAF6018415.1"/>
    <property type="molecule type" value="Genomic_DNA"/>
</dbReference>
<dbReference type="InterPro" id="IPR056164">
    <property type="entry name" value="Beta-prop_ELP1_1st"/>
</dbReference>
<dbReference type="Proteomes" id="UP000593567">
    <property type="component" value="Unassembled WGS sequence"/>
</dbReference>
<keyword evidence="5" id="KW-0539">Nucleus</keyword>
<evidence type="ECO:0000259" key="10">
    <source>
        <dbReference type="Pfam" id="PF23878"/>
    </source>
</evidence>